<keyword evidence="4" id="KW-0111">Calcium/phospholipid-binding</keyword>
<evidence type="ECO:0000256" key="3">
    <source>
        <dbReference type="ARBA" id="ARBA00023216"/>
    </source>
</evidence>
<comment type="similarity">
    <text evidence="1 4">Belongs to the annexin family.</text>
</comment>
<protein>
    <recommendedName>
        <fullName evidence="4">Annexin</fullName>
    </recommendedName>
</protein>
<reference evidence="6" key="1">
    <citation type="submission" date="2023-02" db="EMBL/GenBank/DDBJ databases">
        <title>Identification and recombinant expression of a fungal hydrolase from Papiliotrema laurentii that hydrolyzes apple cutin and clears colloidal polyester polyurethane.</title>
        <authorList>
            <consortium name="DOE Joint Genome Institute"/>
            <person name="Roman V.A."/>
            <person name="Bojanowski C."/>
            <person name="Crable B.R."/>
            <person name="Wagner D.N."/>
            <person name="Hung C.S."/>
            <person name="Nadeau L.J."/>
            <person name="Schratz L."/>
            <person name="Haridas S."/>
            <person name="Pangilinan J."/>
            <person name="Lipzen A."/>
            <person name="Na H."/>
            <person name="Yan M."/>
            <person name="Ng V."/>
            <person name="Grigoriev I.V."/>
            <person name="Spatafora J.W."/>
            <person name="Barlow D."/>
            <person name="Biffinger J."/>
            <person name="Kelley-Loughnane N."/>
            <person name="Varaljay V.A."/>
            <person name="Crookes-Goodson W.J."/>
        </authorList>
    </citation>
    <scope>NUCLEOTIDE SEQUENCE</scope>
    <source>
        <strain evidence="6">5307AH</strain>
    </source>
</reference>
<evidence type="ECO:0000313" key="7">
    <source>
        <dbReference type="Proteomes" id="UP001182556"/>
    </source>
</evidence>
<dbReference type="GO" id="GO:0001786">
    <property type="term" value="F:phosphatidylserine binding"/>
    <property type="evidence" value="ECO:0007669"/>
    <property type="project" value="TreeGrafter"/>
</dbReference>
<dbReference type="GO" id="GO:0005886">
    <property type="term" value="C:plasma membrane"/>
    <property type="evidence" value="ECO:0007669"/>
    <property type="project" value="TreeGrafter"/>
</dbReference>
<dbReference type="PRINTS" id="PR01813">
    <property type="entry name" value="ANNEXINFUNGI"/>
</dbReference>
<dbReference type="InterPro" id="IPR018252">
    <property type="entry name" value="Annexin_repeat_CS"/>
</dbReference>
<keyword evidence="3 4" id="KW-0041">Annexin</keyword>
<dbReference type="PANTHER" id="PTHR10502:SF102">
    <property type="entry name" value="ANNEXIN B11"/>
    <property type="match status" value="1"/>
</dbReference>
<dbReference type="InterPro" id="IPR018502">
    <property type="entry name" value="Annexin_repeat"/>
</dbReference>
<feature type="compositionally biased region" description="Low complexity" evidence="5">
    <location>
        <begin position="47"/>
        <end position="73"/>
    </location>
</feature>
<dbReference type="GO" id="GO:0012506">
    <property type="term" value="C:vesicle membrane"/>
    <property type="evidence" value="ECO:0007669"/>
    <property type="project" value="TreeGrafter"/>
</dbReference>
<comment type="caution">
    <text evidence="6">The sequence shown here is derived from an EMBL/GenBank/DDBJ whole genome shotgun (WGS) entry which is preliminary data.</text>
</comment>
<dbReference type="PROSITE" id="PS51897">
    <property type="entry name" value="ANNEXIN_2"/>
    <property type="match status" value="4"/>
</dbReference>
<evidence type="ECO:0000256" key="1">
    <source>
        <dbReference type="ARBA" id="ARBA00007831"/>
    </source>
</evidence>
<dbReference type="SUPFAM" id="SSF47874">
    <property type="entry name" value="Annexin"/>
    <property type="match status" value="1"/>
</dbReference>
<dbReference type="InterPro" id="IPR037104">
    <property type="entry name" value="Annexin_sf"/>
</dbReference>
<gene>
    <name evidence="6" type="ORF">DB88DRAFT_492241</name>
</gene>
<dbReference type="InterPro" id="IPR009117">
    <property type="entry name" value="ANX14"/>
</dbReference>
<dbReference type="PANTHER" id="PTHR10502">
    <property type="entry name" value="ANNEXIN"/>
    <property type="match status" value="1"/>
</dbReference>
<feature type="compositionally biased region" description="Polar residues" evidence="5">
    <location>
        <begin position="26"/>
        <end position="38"/>
    </location>
</feature>
<dbReference type="Pfam" id="PF00191">
    <property type="entry name" value="Annexin"/>
    <property type="match status" value="4"/>
</dbReference>
<keyword evidence="2 4" id="KW-0677">Repeat</keyword>
<evidence type="ECO:0000256" key="2">
    <source>
        <dbReference type="ARBA" id="ARBA00022737"/>
    </source>
</evidence>
<sequence>MYNQPYGAPQQPYGAAPQGPPGQQHLYGQQSYGAPPSNQYGAPPPQQYGAPQYGQPQQQQPWGAAPPSGYGAPPGQPPYGSQPPQPPYGAPPQQYGAAPQQNYGAPNQTYGAPQQGYGAPPQQAYGAPPQGMPAQQGGPRFLGTSIPAPPPALPVTNLPGYNPQFDADRIRKATKGFGTDENTLIDTLAPLDAFQVDVLSRTYEQQVGRSLQKTLEKELSSWLEYVLVLKSLGPLGGDVYLLHRACKGIGTHEDLLNELLLGRTNEEIFHLKEGYKRVYGKDLVQVVRGELSMKTERLFNMALSGTRDESTFVNQQLVQQDVEALYRAGPGKIGTDEIAICGILLSRSDAHLQAIAQAFPQRHRVALSKMILSEFSGHMQDGLYYIARGAEMDGRGVVRDVELLEASMAGMGTKDERLCYRLVRLSWNRPRFAAIKAQYQATYGKTLRKRVEGETTGKYEKALVAIIEQN</sequence>
<dbReference type="EMBL" id="JAODAN010000006">
    <property type="protein sequence ID" value="KAK1923732.1"/>
    <property type="molecule type" value="Genomic_DNA"/>
</dbReference>
<dbReference type="PROSITE" id="PS00223">
    <property type="entry name" value="ANNEXIN_1"/>
    <property type="match status" value="1"/>
</dbReference>
<dbReference type="AlphaFoldDB" id="A0AAD9CX80"/>
<evidence type="ECO:0000256" key="5">
    <source>
        <dbReference type="SAM" id="MobiDB-lite"/>
    </source>
</evidence>
<dbReference type="PRINTS" id="PR00196">
    <property type="entry name" value="ANNEXIN"/>
</dbReference>
<feature type="region of interest" description="Disordered" evidence="5">
    <location>
        <begin position="1"/>
        <end position="143"/>
    </location>
</feature>
<keyword evidence="7" id="KW-1185">Reference proteome</keyword>
<comment type="domain">
    <text evidence="4">A pair of annexin repeats may form one binding site for calcium and phospholipid.</text>
</comment>
<proteinExistence type="inferred from homology"/>
<dbReference type="GO" id="GO:0005634">
    <property type="term" value="C:nucleus"/>
    <property type="evidence" value="ECO:0007669"/>
    <property type="project" value="TreeGrafter"/>
</dbReference>
<dbReference type="GO" id="GO:0005509">
    <property type="term" value="F:calcium ion binding"/>
    <property type="evidence" value="ECO:0007669"/>
    <property type="project" value="InterPro"/>
</dbReference>
<feature type="compositionally biased region" description="Low complexity" evidence="5">
    <location>
        <begin position="91"/>
        <end position="139"/>
    </location>
</feature>
<accession>A0AAD9CX80</accession>
<dbReference type="GO" id="GO:0005544">
    <property type="term" value="F:calcium-dependent phospholipid binding"/>
    <property type="evidence" value="ECO:0007669"/>
    <property type="project" value="UniProtKB-KW"/>
</dbReference>
<dbReference type="InterPro" id="IPR001464">
    <property type="entry name" value="Annexin"/>
</dbReference>
<dbReference type="Proteomes" id="UP001182556">
    <property type="component" value="Unassembled WGS sequence"/>
</dbReference>
<keyword evidence="4" id="KW-0106">Calcium</keyword>
<name>A0AAD9CX80_PAPLA</name>
<organism evidence="6 7">
    <name type="scientific">Papiliotrema laurentii</name>
    <name type="common">Cryptococcus laurentii</name>
    <dbReference type="NCBI Taxonomy" id="5418"/>
    <lineage>
        <taxon>Eukaryota</taxon>
        <taxon>Fungi</taxon>
        <taxon>Dikarya</taxon>
        <taxon>Basidiomycota</taxon>
        <taxon>Agaricomycotina</taxon>
        <taxon>Tremellomycetes</taxon>
        <taxon>Tremellales</taxon>
        <taxon>Rhynchogastremaceae</taxon>
        <taxon>Papiliotrema</taxon>
    </lineage>
</organism>
<feature type="compositionally biased region" description="Pro residues" evidence="5">
    <location>
        <begin position="74"/>
        <end position="90"/>
    </location>
</feature>
<dbReference type="Gene3D" id="1.10.220.10">
    <property type="entry name" value="Annexin"/>
    <property type="match status" value="4"/>
</dbReference>
<evidence type="ECO:0000256" key="4">
    <source>
        <dbReference type="RuleBase" id="RU003540"/>
    </source>
</evidence>
<dbReference type="GO" id="GO:0005737">
    <property type="term" value="C:cytoplasm"/>
    <property type="evidence" value="ECO:0007669"/>
    <property type="project" value="TreeGrafter"/>
</dbReference>
<feature type="compositionally biased region" description="Low complexity" evidence="5">
    <location>
        <begin position="1"/>
        <end position="24"/>
    </location>
</feature>
<evidence type="ECO:0000313" key="6">
    <source>
        <dbReference type="EMBL" id="KAK1923732.1"/>
    </source>
</evidence>
<dbReference type="SMART" id="SM00335">
    <property type="entry name" value="ANX"/>
    <property type="match status" value="4"/>
</dbReference>